<proteinExistence type="inferred from homology"/>
<dbReference type="EMBL" id="JBHLUH010000021">
    <property type="protein sequence ID" value="MFC0528785.1"/>
    <property type="molecule type" value="Genomic_DNA"/>
</dbReference>
<accession>A0ABV6M261</accession>
<feature type="domain" description="Ppx/GppA phosphatase N-terminal" evidence="2">
    <location>
        <begin position="17"/>
        <end position="304"/>
    </location>
</feature>
<keyword evidence="4" id="KW-1185">Reference proteome</keyword>
<organism evidence="3 4">
    <name type="scientific">Phytohabitans kaempferiae</name>
    <dbReference type="NCBI Taxonomy" id="1620943"/>
    <lineage>
        <taxon>Bacteria</taxon>
        <taxon>Bacillati</taxon>
        <taxon>Actinomycetota</taxon>
        <taxon>Actinomycetes</taxon>
        <taxon>Micromonosporales</taxon>
        <taxon>Micromonosporaceae</taxon>
    </lineage>
</organism>
<dbReference type="Gene3D" id="3.30.420.40">
    <property type="match status" value="1"/>
</dbReference>
<evidence type="ECO:0000313" key="4">
    <source>
        <dbReference type="Proteomes" id="UP001589867"/>
    </source>
</evidence>
<dbReference type="Gene3D" id="3.30.420.150">
    <property type="entry name" value="Exopolyphosphatase. Domain 2"/>
    <property type="match status" value="1"/>
</dbReference>
<evidence type="ECO:0000259" key="2">
    <source>
        <dbReference type="Pfam" id="PF02541"/>
    </source>
</evidence>
<comment type="similarity">
    <text evidence="1">Belongs to the GppA/Ppx family.</text>
</comment>
<dbReference type="InterPro" id="IPR050273">
    <property type="entry name" value="GppA/Ppx_hydrolase"/>
</dbReference>
<dbReference type="InterPro" id="IPR043129">
    <property type="entry name" value="ATPase_NBD"/>
</dbReference>
<dbReference type="PANTHER" id="PTHR30005">
    <property type="entry name" value="EXOPOLYPHOSPHATASE"/>
    <property type="match status" value="1"/>
</dbReference>
<dbReference type="InterPro" id="IPR003695">
    <property type="entry name" value="Ppx_GppA_N"/>
</dbReference>
<dbReference type="Pfam" id="PF02541">
    <property type="entry name" value="Ppx-GppA"/>
    <property type="match status" value="1"/>
</dbReference>
<reference evidence="3 4" key="1">
    <citation type="submission" date="2024-09" db="EMBL/GenBank/DDBJ databases">
        <authorList>
            <person name="Sun Q."/>
            <person name="Mori K."/>
        </authorList>
    </citation>
    <scope>NUCLEOTIDE SEQUENCE [LARGE SCALE GENOMIC DNA]</scope>
    <source>
        <strain evidence="3 4">TBRC 3947</strain>
    </source>
</reference>
<dbReference type="CDD" id="cd24056">
    <property type="entry name" value="ASKHA_NBD_MtPPX1-like"/>
    <property type="match status" value="1"/>
</dbReference>
<name>A0ABV6M261_9ACTN</name>
<dbReference type="SUPFAM" id="SSF53067">
    <property type="entry name" value="Actin-like ATPase domain"/>
    <property type="match status" value="2"/>
</dbReference>
<comment type="caution">
    <text evidence="3">The sequence shown here is derived from an EMBL/GenBank/DDBJ whole genome shotgun (WGS) entry which is preliminary data.</text>
</comment>
<protein>
    <submittedName>
        <fullName evidence="3">Ppx/GppA phosphatase family protein</fullName>
    </submittedName>
</protein>
<gene>
    <name evidence="3" type="ORF">ACFFIA_14050</name>
</gene>
<evidence type="ECO:0000313" key="3">
    <source>
        <dbReference type="EMBL" id="MFC0528785.1"/>
    </source>
</evidence>
<dbReference type="PANTHER" id="PTHR30005:SF0">
    <property type="entry name" value="RETROGRADE REGULATION PROTEIN 2"/>
    <property type="match status" value="1"/>
</dbReference>
<dbReference type="Proteomes" id="UP001589867">
    <property type="component" value="Unassembled WGS sequence"/>
</dbReference>
<evidence type="ECO:0000256" key="1">
    <source>
        <dbReference type="ARBA" id="ARBA00007125"/>
    </source>
</evidence>
<dbReference type="RefSeq" id="WP_377250811.1">
    <property type="nucleotide sequence ID" value="NZ_JBHLUH010000021.1"/>
</dbReference>
<sequence length="338" mass="36611">MRIGVLDVGSNTAHLLVADTSGGMPLPVRTAKTRLRLAERVGPDGMLDEAAIGRLSDAVSLAVAQAREMGVEELFGYATATIRDAPNSQEALSAVRHRAGVTLGVLSGIEEAELTYLAARRWMGWRAGPLLVLDIGGGSVEVAYGRDVTAELAVSLPLGAGRLTRERLPGDPPSTGQVKALREYLREEFGGLAQRLRWARPRTAVATSRTFHQLARLCGAPPPRRGPFVQRLLHRKALGRQLPNLARLPTADRARLPGISAARAGQTLAGALVAHTAMDLFDLRRVMVCPWALREGILLRRLESAVWWRERSVDLGTLRPVPMPARTAVVPIGTARRR</sequence>